<feature type="compositionally biased region" description="Polar residues" evidence="6">
    <location>
        <begin position="623"/>
        <end position="639"/>
    </location>
</feature>
<evidence type="ECO:0000313" key="8">
    <source>
        <dbReference type="EMBL" id="KAL3816777.1"/>
    </source>
</evidence>
<feature type="region of interest" description="Disordered" evidence="6">
    <location>
        <begin position="1146"/>
        <end position="1167"/>
    </location>
</feature>
<feature type="region of interest" description="Disordered" evidence="6">
    <location>
        <begin position="1"/>
        <end position="24"/>
    </location>
</feature>
<keyword evidence="4" id="KW-0343">GTPase activation</keyword>
<feature type="compositionally biased region" description="Basic and acidic residues" evidence="6">
    <location>
        <begin position="358"/>
        <end position="368"/>
    </location>
</feature>
<feature type="compositionally biased region" description="Polar residues" evidence="6">
    <location>
        <begin position="336"/>
        <end position="346"/>
    </location>
</feature>
<evidence type="ECO:0000256" key="6">
    <source>
        <dbReference type="SAM" id="MobiDB-lite"/>
    </source>
</evidence>
<dbReference type="InterPro" id="IPR045700">
    <property type="entry name" value="Rab3GAP1"/>
</dbReference>
<dbReference type="InterPro" id="IPR026147">
    <property type="entry name" value="Rab3GAP1_conserved"/>
</dbReference>
<dbReference type="PANTHER" id="PTHR21422:SF9">
    <property type="entry name" value="RAB3 GTPASE-ACTIVATING PROTEIN CATALYTIC SUBUNIT"/>
    <property type="match status" value="1"/>
</dbReference>
<dbReference type="EMBL" id="JALLPB020000132">
    <property type="protein sequence ID" value="KAL3816777.1"/>
    <property type="molecule type" value="Genomic_DNA"/>
</dbReference>
<evidence type="ECO:0000256" key="3">
    <source>
        <dbReference type="ARBA" id="ARBA00015817"/>
    </source>
</evidence>
<feature type="compositionally biased region" description="Acidic residues" evidence="6">
    <location>
        <begin position="303"/>
        <end position="312"/>
    </location>
</feature>
<feature type="region of interest" description="Disordered" evidence="6">
    <location>
        <begin position="623"/>
        <end position="648"/>
    </location>
</feature>
<feature type="compositionally biased region" description="Polar residues" evidence="6">
    <location>
        <begin position="1785"/>
        <end position="1796"/>
    </location>
</feature>
<feature type="compositionally biased region" description="Polar residues" evidence="6">
    <location>
        <begin position="569"/>
        <end position="580"/>
    </location>
</feature>
<evidence type="ECO:0000259" key="7">
    <source>
        <dbReference type="Pfam" id="PF13890"/>
    </source>
</evidence>
<accession>A0ABD3RX22</accession>
<feature type="compositionally biased region" description="Basic residues" evidence="6">
    <location>
        <begin position="138"/>
        <end position="153"/>
    </location>
</feature>
<feature type="compositionally biased region" description="Basic and acidic residues" evidence="6">
    <location>
        <begin position="1146"/>
        <end position="1155"/>
    </location>
</feature>
<proteinExistence type="inferred from homology"/>
<feature type="compositionally biased region" description="Low complexity" evidence="6">
    <location>
        <begin position="913"/>
        <end position="923"/>
    </location>
</feature>
<feature type="domain" description="Rab3GAP catalytic subunit conserved" evidence="7">
    <location>
        <begin position="1842"/>
        <end position="2023"/>
    </location>
</feature>
<dbReference type="GO" id="GO:0005737">
    <property type="term" value="C:cytoplasm"/>
    <property type="evidence" value="ECO:0007669"/>
    <property type="project" value="UniProtKB-SubCell"/>
</dbReference>
<feature type="region of interest" description="Disordered" evidence="6">
    <location>
        <begin position="909"/>
        <end position="944"/>
    </location>
</feature>
<evidence type="ECO:0000256" key="2">
    <source>
        <dbReference type="ARBA" id="ARBA00008856"/>
    </source>
</evidence>
<dbReference type="PANTHER" id="PTHR21422">
    <property type="entry name" value="RAB3 GTPASE-ACTIVATING PROTEIN CATALYTIC SUBUNIT"/>
    <property type="match status" value="1"/>
</dbReference>
<keyword evidence="5" id="KW-0963">Cytoplasm</keyword>
<comment type="subcellular location">
    <subcellularLocation>
        <location evidence="1">Cytoplasm</location>
    </subcellularLocation>
</comment>
<evidence type="ECO:0000256" key="5">
    <source>
        <dbReference type="ARBA" id="ARBA00022490"/>
    </source>
</evidence>
<dbReference type="Proteomes" id="UP001530377">
    <property type="component" value="Unassembled WGS sequence"/>
</dbReference>
<feature type="compositionally biased region" description="Polar residues" evidence="6">
    <location>
        <begin position="176"/>
        <end position="189"/>
    </location>
</feature>
<feature type="region of interest" description="Disordered" evidence="6">
    <location>
        <begin position="730"/>
        <end position="780"/>
    </location>
</feature>
<feature type="region of interest" description="Disordered" evidence="6">
    <location>
        <begin position="1780"/>
        <end position="1821"/>
    </location>
</feature>
<reference evidence="8 9" key="1">
    <citation type="submission" date="2024-10" db="EMBL/GenBank/DDBJ databases">
        <title>Updated reference genomes for cyclostephanoid diatoms.</title>
        <authorList>
            <person name="Roberts W.R."/>
            <person name="Alverson A.J."/>
        </authorList>
    </citation>
    <scope>NUCLEOTIDE SEQUENCE [LARGE SCALE GENOMIC DNA]</scope>
    <source>
        <strain evidence="8 9">AJA228-03</strain>
    </source>
</reference>
<comment type="similarity">
    <text evidence="2">Belongs to the Rab3-GAP catalytic subunit family.</text>
</comment>
<feature type="region of interest" description="Disordered" evidence="6">
    <location>
        <begin position="69"/>
        <end position="394"/>
    </location>
</feature>
<feature type="compositionally biased region" description="Basic and acidic residues" evidence="6">
    <location>
        <begin position="206"/>
        <end position="227"/>
    </location>
</feature>
<evidence type="ECO:0000256" key="4">
    <source>
        <dbReference type="ARBA" id="ARBA00022468"/>
    </source>
</evidence>
<evidence type="ECO:0000256" key="1">
    <source>
        <dbReference type="ARBA" id="ARBA00004496"/>
    </source>
</evidence>
<keyword evidence="9" id="KW-1185">Reference proteome</keyword>
<organism evidence="8 9">
    <name type="scientific">Cyclostephanos tholiformis</name>
    <dbReference type="NCBI Taxonomy" id="382380"/>
    <lineage>
        <taxon>Eukaryota</taxon>
        <taxon>Sar</taxon>
        <taxon>Stramenopiles</taxon>
        <taxon>Ochrophyta</taxon>
        <taxon>Bacillariophyta</taxon>
        <taxon>Coscinodiscophyceae</taxon>
        <taxon>Thalassiosirophycidae</taxon>
        <taxon>Stephanodiscales</taxon>
        <taxon>Stephanodiscaceae</taxon>
        <taxon>Cyclostephanos</taxon>
    </lineage>
</organism>
<name>A0ABD3RX22_9STRA</name>
<dbReference type="GO" id="GO:0005096">
    <property type="term" value="F:GTPase activator activity"/>
    <property type="evidence" value="ECO:0007669"/>
    <property type="project" value="UniProtKB-KW"/>
</dbReference>
<sequence length="2237" mass="247346">MTTMDRGVSTGEETEKGREALNNSNKARLAAFYRIHYPEKVKSVDKVLKLFEGRDEILNEKLRRKYGRGFLPDEAPKGQTRNVRTGGSTRPSNNGITTIKISDNDSDLDGGVDSAGRNDPSPSSSTSLSSTSSSVSLSRRRSMGSKLGNKLKNKAVFGKINYPSSSGRDVAKVTENETASNEQDISNDSGYERFLSLINGTTTEKNNNEGDIPHCDRDDDKDGDGEKSPPSQHQVEESLDDENMLPEPQLCSLPQVPDSELSSEEEGTMPRFNGQNDGNDEESNEAANDSNDKPGDMPTCGDGDIDDNDEEGSCQGDENMLLAPQLSPPSRALPQVPNSELSSVEKGTQPRAVGQHDGNNDQESRNEGSDEAATDTNKDKPGDIPTCVGSGDIDHDEVESYHELHRLEFSSDELLAPSNQSFTTCVVPQSLGEKVFLEEECTPQTSISGIELMGRFSSAALGPSPLKFKGSHKWMNINMSMDSSIDFHEREDEPDDNVGTKHVGGILSSSKALISGPQRPHWCNLAEIPVVSVGGSGGFNIVSPSPTSFIDHSKLNRKSVVGSMDHIKTQTADKTSSSSPLHPDISAMQPPWPSTSLHEASPQPESFIESDTRQMINTLVETLNEESTSSHRPPQSMSPQVGEPLSSHPATVSAMDCITQYSSLKSPSPTKMNHFAFDESMDTSIDMNDSVLDDIINVVHNVDVDPCEGDAMDNDENRCAVYRYNNAPTLANDAHSQDKEPSRSRRSPRQSGSDVSAKQMKFKHPSSAKLSRARSQTSSITDSTPFFQQEYNVDHSCSTPLERLARDVGNTLRQWRVHQGCDWHVSLDWAEKMEDAEKELDEEESDLDDEVPVVGEEKNSCRDKTIDVDPPIQCMSMDICERGFANRARTIHSWMGDESATLPRSCNVTRKMPQSQSPSSSSKPKPRLPRTPPKNSRSAHTGKIVKRESCHRGARCIRSQKFLFQTTGYSPEQINGSVNWSRRQYTIPLLLKLWDAPFFPVERRGDKIVHHGAESAPRSLQPGISSSTFSLTGELGILSPCGTDRLYYNSSSTTHSTTTKDDDTAFCSFGSQTKMAAGLTRDLSSLFDIGQHITLCLDHNEISFDKGHQDIESFYNDLHFRIESNINEAIERQRFEMHERCRQSERKHARLEENRRRKKQQMQLQSMEVTDDDNFTLNGSFSEYESFESDDYDDDHTLDLTELHLNQHEIHAEVTASLTALLQTALNLAASENDCRIPVFGIWGDYCGDSGEPITRGRMNEKAAPSWISSRLERNLLQIRDSTIVGQGDNDVESSMKLLLSSPVLSGMCLSGTFRSTHRLYYIPTQVMPLHLSTLNGLAKVLLTQCPSSDDAVVLSAARHRYHWEQRGNNEGHNRGSMSNQEWRIASSASTDDDSSPVERYREQCQQHALLILRRASSPLINRPEPMWGPNEGNPLVSLSASVTWGVIAVQEDTSNIPPTLLQLPLRIRSSNFASTPSELLDMEYALQSAALNPIGMGVLEKEGGHHEFGPREPIFLANAEFDLDAPCATLSANTRCVLAALLRCGSLRSDTLPGHLTKRNIVVQMAGESTSGENNTEGILNKSLSLAKIGPVTKRLIDALDWGDINMDVSAADFDRATNEALQRIQSTTYPAPPAEVFSIGNSKWHSTNHQLQSQRKGSPPGRLLSILFAHMARLRTPPSMVRLWLSFVEELRTRWDNNESLPNLGFVPGLDNTDKPHAGIQIVDTRVLGHRASHAAFVNSSEPDPDRDHCIINQMLQVYNICIECKMSIESLHDKRNDEINDTTESGGTVSENQSSEDDDEFFDPDDEVFSPDRSPDMKQKNSDIERMLMLQAVVVGPSHNRIGARCPVPNALPLVSSGDQLYAPYLQRTMPMTDEEEQKQKKFMGFGKNTERRPSIKSRIDLAQRLQKPKLLSDMSSFKAANPGAVFEDFVRWYGNPANPLNEEVNGETARRSIDRRSKMSPEEAKTLALEEASEAIAILMSLRAFWEDTWEEAEPCPAFDQEPLFNPNSTVEMVLHSFETLHPALLLNQVLSVTFTNVKFVLVDGAAGPANKIRSVAIGLAKLRAAIDAALEMLTKDAADGFLHIAPERLADDSGPLVYVSTSTATKCEEACDLIGEVEVLLSRALPLMRVLPGEYELVDSLLQCKDGEFRLLKDPGQRSAFLHAINHHRTCTPNSSTPEAIPTTREYLLRNLDPSRPCQLSARLVPNLEAAQSASSFHGSLLMAITKSSTHA</sequence>
<dbReference type="Pfam" id="PF13890">
    <property type="entry name" value="Rab3-GTPase_cat"/>
    <property type="match status" value="1"/>
</dbReference>
<gene>
    <name evidence="8" type="ORF">ACHAXA_001515</name>
</gene>
<feature type="compositionally biased region" description="Acidic residues" evidence="6">
    <location>
        <begin position="1797"/>
        <end position="1812"/>
    </location>
</feature>
<comment type="caution">
    <text evidence="8">The sequence shown here is derived from an EMBL/GenBank/DDBJ whole genome shotgun (WGS) entry which is preliminary data.</text>
</comment>
<evidence type="ECO:0000313" key="9">
    <source>
        <dbReference type="Proteomes" id="UP001530377"/>
    </source>
</evidence>
<feature type="compositionally biased region" description="Low complexity" evidence="6">
    <location>
        <begin position="120"/>
        <end position="137"/>
    </location>
</feature>
<protein>
    <recommendedName>
        <fullName evidence="3">Rab3 GTPase-activating protein catalytic subunit</fullName>
    </recommendedName>
</protein>
<feature type="compositionally biased region" description="Polar residues" evidence="6">
    <location>
        <begin position="79"/>
        <end position="101"/>
    </location>
</feature>
<feature type="region of interest" description="Disordered" evidence="6">
    <location>
        <begin position="569"/>
        <end position="607"/>
    </location>
</feature>